<dbReference type="GO" id="GO:0003677">
    <property type="term" value="F:DNA binding"/>
    <property type="evidence" value="ECO:0007669"/>
    <property type="project" value="UniProtKB-KW"/>
</dbReference>
<dbReference type="Pfam" id="PF02607">
    <property type="entry name" value="B12-binding_2"/>
    <property type="match status" value="1"/>
</dbReference>
<dbReference type="PROSITE" id="PS50937">
    <property type="entry name" value="HTH_MERR_2"/>
    <property type="match status" value="1"/>
</dbReference>
<name>A0A5N1IK20_9BACT</name>
<dbReference type="EMBL" id="VTWT01000011">
    <property type="protein sequence ID" value="KAA9325619.1"/>
    <property type="molecule type" value="Genomic_DNA"/>
</dbReference>
<keyword evidence="4" id="KW-0804">Transcription</keyword>
<evidence type="ECO:0000313" key="6">
    <source>
        <dbReference type="EMBL" id="KAA9325619.1"/>
    </source>
</evidence>
<dbReference type="InterPro" id="IPR009061">
    <property type="entry name" value="DNA-bd_dom_put_sf"/>
</dbReference>
<sequence length="294" mass="33398">MAHYSIKELEHLSGIKAHTIRIWEQRYGLLAPQRTGTNIRFYTDADLKMLLNVSLLNEKGYKISRIAKMSATQVADEILALATATESDKHLQINALLVAMIELNEEKFDKALTTPMLQLGFEKTMLEIVYPFLNRIGILWQTNNICPAHEHFVSNLIRQKLIVAIDGQVQGSRQAADGFLLFLPEGELHELALLFMSYLLRVRKRHTLYLGQCLPHTDLIAAQKQYQAPYLVTAITSSPERDQVQTYLNTLSQDFPEATILVYGAQVQHGFLEMPANIKRFNLVTDFISTIAQL</sequence>
<dbReference type="RefSeq" id="WP_150905247.1">
    <property type="nucleotide sequence ID" value="NZ_VTWT01000011.1"/>
</dbReference>
<evidence type="ECO:0000256" key="4">
    <source>
        <dbReference type="ARBA" id="ARBA00023163"/>
    </source>
</evidence>
<dbReference type="InterPro" id="IPR003759">
    <property type="entry name" value="Cbl-bd_cap"/>
</dbReference>
<proteinExistence type="predicted"/>
<dbReference type="SMART" id="SM00422">
    <property type="entry name" value="HTH_MERR"/>
    <property type="match status" value="1"/>
</dbReference>
<dbReference type="InterPro" id="IPR036594">
    <property type="entry name" value="Meth_synthase_dom"/>
</dbReference>
<dbReference type="Proteomes" id="UP000326570">
    <property type="component" value="Unassembled WGS sequence"/>
</dbReference>
<keyword evidence="1" id="KW-0678">Repressor</keyword>
<dbReference type="Gene3D" id="1.10.1240.10">
    <property type="entry name" value="Methionine synthase domain"/>
    <property type="match status" value="1"/>
</dbReference>
<dbReference type="GO" id="GO:0003700">
    <property type="term" value="F:DNA-binding transcription factor activity"/>
    <property type="evidence" value="ECO:0007669"/>
    <property type="project" value="InterPro"/>
</dbReference>
<reference evidence="6 7" key="1">
    <citation type="submission" date="2019-09" db="EMBL/GenBank/DDBJ databases">
        <title>Genome sequence of Adhaeribacter sp. M2.</title>
        <authorList>
            <person name="Srinivasan S."/>
        </authorList>
    </citation>
    <scope>NUCLEOTIDE SEQUENCE [LARGE SCALE GENOMIC DNA]</scope>
    <source>
        <strain evidence="6 7">M2</strain>
    </source>
</reference>
<feature type="domain" description="HTH merR-type" evidence="5">
    <location>
        <begin position="3"/>
        <end position="72"/>
    </location>
</feature>
<keyword evidence="3" id="KW-0238">DNA-binding</keyword>
<keyword evidence="7" id="KW-1185">Reference proteome</keyword>
<organism evidence="6 7">
    <name type="scientific">Adhaeribacter soli</name>
    <dbReference type="NCBI Taxonomy" id="2607655"/>
    <lineage>
        <taxon>Bacteria</taxon>
        <taxon>Pseudomonadati</taxon>
        <taxon>Bacteroidota</taxon>
        <taxon>Cytophagia</taxon>
        <taxon>Cytophagales</taxon>
        <taxon>Hymenobacteraceae</taxon>
        <taxon>Adhaeribacter</taxon>
    </lineage>
</organism>
<dbReference type="PANTHER" id="PTHR30204">
    <property type="entry name" value="REDOX-CYCLING DRUG-SENSING TRANSCRIPTIONAL ACTIVATOR SOXR"/>
    <property type="match status" value="1"/>
</dbReference>
<evidence type="ECO:0000256" key="3">
    <source>
        <dbReference type="ARBA" id="ARBA00023125"/>
    </source>
</evidence>
<dbReference type="PANTHER" id="PTHR30204:SF69">
    <property type="entry name" value="MERR-FAMILY TRANSCRIPTIONAL REGULATOR"/>
    <property type="match status" value="1"/>
</dbReference>
<gene>
    <name evidence="6" type="ORF">F0P94_16910</name>
</gene>
<dbReference type="InterPro" id="IPR000551">
    <property type="entry name" value="MerR-type_HTH_dom"/>
</dbReference>
<dbReference type="CDD" id="cd01104">
    <property type="entry name" value="HTH_MlrA-CarA"/>
    <property type="match status" value="1"/>
</dbReference>
<dbReference type="Pfam" id="PF13411">
    <property type="entry name" value="MerR_1"/>
    <property type="match status" value="1"/>
</dbReference>
<protein>
    <submittedName>
        <fullName evidence="6">MerR family transcriptional regulator</fullName>
    </submittedName>
</protein>
<dbReference type="InterPro" id="IPR047057">
    <property type="entry name" value="MerR_fam"/>
</dbReference>
<evidence type="ECO:0000256" key="1">
    <source>
        <dbReference type="ARBA" id="ARBA00022491"/>
    </source>
</evidence>
<evidence type="ECO:0000313" key="7">
    <source>
        <dbReference type="Proteomes" id="UP000326570"/>
    </source>
</evidence>
<dbReference type="Gene3D" id="3.40.50.280">
    <property type="entry name" value="Cobalamin-binding domain"/>
    <property type="match status" value="1"/>
</dbReference>
<keyword evidence="2" id="KW-0805">Transcription regulation</keyword>
<dbReference type="Gene3D" id="1.10.1660.10">
    <property type="match status" value="1"/>
</dbReference>
<dbReference type="SUPFAM" id="SSF46955">
    <property type="entry name" value="Putative DNA-binding domain"/>
    <property type="match status" value="1"/>
</dbReference>
<evidence type="ECO:0000259" key="5">
    <source>
        <dbReference type="PROSITE" id="PS50937"/>
    </source>
</evidence>
<comment type="caution">
    <text evidence="6">The sequence shown here is derived from an EMBL/GenBank/DDBJ whole genome shotgun (WGS) entry which is preliminary data.</text>
</comment>
<accession>A0A5N1IK20</accession>
<evidence type="ECO:0000256" key="2">
    <source>
        <dbReference type="ARBA" id="ARBA00023015"/>
    </source>
</evidence>
<dbReference type="AlphaFoldDB" id="A0A5N1IK20"/>